<evidence type="ECO:0000313" key="3">
    <source>
        <dbReference type="Proteomes" id="UP000320386"/>
    </source>
</evidence>
<keyword evidence="3" id="KW-1185">Reference proteome</keyword>
<evidence type="ECO:0000256" key="1">
    <source>
        <dbReference type="SAM" id="SignalP"/>
    </source>
</evidence>
<feature type="chain" id="PRO_5022157082" description="BNR repeat-containing family member" evidence="1">
    <location>
        <begin position="41"/>
        <end position="888"/>
    </location>
</feature>
<dbReference type="Pfam" id="PF15892">
    <property type="entry name" value="BNR_4"/>
    <property type="match status" value="2"/>
</dbReference>
<feature type="signal peptide" evidence="1">
    <location>
        <begin position="1"/>
        <end position="40"/>
    </location>
</feature>
<protein>
    <recommendedName>
        <fullName evidence="4">BNR repeat-containing family member</fullName>
    </recommendedName>
</protein>
<evidence type="ECO:0008006" key="4">
    <source>
        <dbReference type="Google" id="ProtNLM"/>
    </source>
</evidence>
<gene>
    <name evidence="2" type="ORF">Pan265_13080</name>
</gene>
<dbReference type="EMBL" id="CP036280">
    <property type="protein sequence ID" value="QDU71458.1"/>
    <property type="molecule type" value="Genomic_DNA"/>
</dbReference>
<dbReference type="Proteomes" id="UP000320386">
    <property type="component" value="Chromosome"/>
</dbReference>
<proteinExistence type="predicted"/>
<evidence type="ECO:0000313" key="2">
    <source>
        <dbReference type="EMBL" id="QDU71458.1"/>
    </source>
</evidence>
<keyword evidence="1" id="KW-0732">Signal</keyword>
<dbReference type="InterPro" id="IPR036278">
    <property type="entry name" value="Sialidase_sf"/>
</dbReference>
<dbReference type="AlphaFoldDB" id="A0A518BWV7"/>
<dbReference type="KEGG" id="mcad:Pan265_13080"/>
<sequence precursor="true">MRRAVEFTERNLFMKTRSTCPPFRIMALAFCLMLSPLARAEEASTEGYRGIWFTLGQYRGQKYGDKYAGGLGTYTAKHVPIAAYAAEANKTFFTYGGTIHNQRHLLIMAGSYDHNDGTVSRPTLVHDKQGVTDPHDNASICIDDDGHVWIFVSGRGRARPGFKYRSVEPYSIDEFERVTQEEMTYPQPWYLPKTGFVHMFTKYARGRDLYWETSPDGREWSEDHKLVGFGGHYQVTGRLGTRIVSAFNWHPEHRVDRRTNLYFIQTHDHGHTWTNIHGEALTVPLESPDNPALVRDYAGEGMLVYMKDINFDAEGNPVIMYVTSHGHSAGPEGDPRELCVAHWDGSQWQFHSISRTDHNYDMGSLHIEPDGTWRAIAPTIDGPQVYGTGGEMAMWVSRDRGVSWELEQQITSGSLYNHTYARRPMPAHPDFYALWADGNAFEMSPSRLYFTNQAGDQTYVLPETMTQPRMRPEKYLTPTIHSVNVGTGWAKNTVNAPIFRQHALTTHGQTQYIAFYNDAGEVVLGRRPIDREAWELVTTRYKGDVRDAHNAISMAVDGRGVLHLAWDHHGHPLQYARSVAPGSLELTDPQPMTGVNEASVTYPEFYNLASGDLLFLYREGVSGRGQTMLNRYDVATGEWSPVQHPLIDGQGQRNAYTNQIAIDHRGFWHISWVWRESGDVATNHGLCYARSEDQGKTWVKTDGTPYTLPITAWNAEVVQNVPQKNGLINQCSMAVDSRGRPMIATYYRPSGADVPQYHLVWFDGTEWHAQQVTKRRTPFDLSGGGTKRIPMSRPKLAVDDQDRIYMLFRDAERGDRVSVAICDDPTRAVWTRTDLTRDSVGQWEPCYDQQRWQQDNVMHIYVQRVGQGDGETLENLPAQMISVLEWTP</sequence>
<organism evidence="2 3">
    <name type="scientific">Mucisphaera calidilacus</name>
    <dbReference type="NCBI Taxonomy" id="2527982"/>
    <lineage>
        <taxon>Bacteria</taxon>
        <taxon>Pseudomonadati</taxon>
        <taxon>Planctomycetota</taxon>
        <taxon>Phycisphaerae</taxon>
        <taxon>Phycisphaerales</taxon>
        <taxon>Phycisphaeraceae</taxon>
        <taxon>Mucisphaera</taxon>
    </lineage>
</organism>
<accession>A0A518BWV7</accession>
<reference evidence="2 3" key="1">
    <citation type="submission" date="2019-02" db="EMBL/GenBank/DDBJ databases">
        <title>Deep-cultivation of Planctomycetes and their phenomic and genomic characterization uncovers novel biology.</title>
        <authorList>
            <person name="Wiegand S."/>
            <person name="Jogler M."/>
            <person name="Boedeker C."/>
            <person name="Pinto D."/>
            <person name="Vollmers J."/>
            <person name="Rivas-Marin E."/>
            <person name="Kohn T."/>
            <person name="Peeters S.H."/>
            <person name="Heuer A."/>
            <person name="Rast P."/>
            <person name="Oberbeckmann S."/>
            <person name="Bunk B."/>
            <person name="Jeske O."/>
            <person name="Meyerdierks A."/>
            <person name="Storesund J.E."/>
            <person name="Kallscheuer N."/>
            <person name="Luecker S."/>
            <person name="Lage O.M."/>
            <person name="Pohl T."/>
            <person name="Merkel B.J."/>
            <person name="Hornburger P."/>
            <person name="Mueller R.-W."/>
            <person name="Bruemmer F."/>
            <person name="Labrenz M."/>
            <person name="Spormann A.M."/>
            <person name="Op den Camp H."/>
            <person name="Overmann J."/>
            <person name="Amann R."/>
            <person name="Jetten M.S.M."/>
            <person name="Mascher T."/>
            <person name="Medema M.H."/>
            <person name="Devos D.P."/>
            <person name="Kaster A.-K."/>
            <person name="Ovreas L."/>
            <person name="Rohde M."/>
            <person name="Galperin M.Y."/>
            <person name="Jogler C."/>
        </authorList>
    </citation>
    <scope>NUCLEOTIDE SEQUENCE [LARGE SCALE GENOMIC DNA]</scope>
    <source>
        <strain evidence="2 3">Pan265</strain>
    </source>
</reference>
<dbReference type="SUPFAM" id="SSF50939">
    <property type="entry name" value="Sialidases"/>
    <property type="match status" value="1"/>
</dbReference>
<dbReference type="SUPFAM" id="SSF110296">
    <property type="entry name" value="Oligoxyloglucan reducing end-specific cellobiohydrolase"/>
    <property type="match status" value="1"/>
</dbReference>
<name>A0A518BWV7_9BACT</name>